<dbReference type="GO" id="GO:0005829">
    <property type="term" value="C:cytosol"/>
    <property type="evidence" value="ECO:0007669"/>
    <property type="project" value="TreeGrafter"/>
</dbReference>
<feature type="short sequence motif" description="'HIGH' region" evidence="8">
    <location>
        <begin position="9"/>
        <end position="19"/>
    </location>
</feature>
<dbReference type="InterPro" id="IPR014729">
    <property type="entry name" value="Rossmann-like_a/b/a_fold"/>
</dbReference>
<dbReference type="GO" id="GO:0006424">
    <property type="term" value="P:glutamyl-tRNA aminoacylation"/>
    <property type="evidence" value="ECO:0007669"/>
    <property type="project" value="UniProtKB-UniRule"/>
</dbReference>
<dbReference type="EMBL" id="CP065989">
    <property type="protein sequence ID" value="QQB14070.1"/>
    <property type="molecule type" value="Genomic_DNA"/>
</dbReference>
<evidence type="ECO:0000256" key="4">
    <source>
        <dbReference type="ARBA" id="ARBA00022741"/>
    </source>
</evidence>
<evidence type="ECO:0000259" key="9">
    <source>
        <dbReference type="Pfam" id="PF00749"/>
    </source>
</evidence>
<evidence type="ECO:0000256" key="7">
    <source>
        <dbReference type="ARBA" id="ARBA00023146"/>
    </source>
</evidence>
<dbReference type="PANTHER" id="PTHR43311:SF2">
    <property type="entry name" value="GLUTAMATE--TRNA LIGASE, MITOCHONDRIAL-RELATED"/>
    <property type="match status" value="1"/>
</dbReference>
<dbReference type="AlphaFoldDB" id="A0A7T3ZYK6"/>
<comment type="similarity">
    <text evidence="1 8">Belongs to the class-I aminoacyl-tRNA synthetase family. Glutamate--tRNA ligase type 1 subfamily.</text>
</comment>
<reference evidence="11 12" key="1">
    <citation type="submission" date="2020-12" db="EMBL/GenBank/DDBJ databases">
        <title>FDA dAtabase for Regulatory Grade micrObial Sequences (FDA-ARGOS): Supporting development and validation of Infectious Disease Dx tests.</title>
        <authorList>
            <person name="Sproer C."/>
            <person name="Gronow S."/>
            <person name="Severitt S."/>
            <person name="Schroder I."/>
            <person name="Tallon L."/>
            <person name="Sadzewicz L."/>
            <person name="Zhao X."/>
            <person name="Boylan J."/>
            <person name="Ott S."/>
            <person name="Bowen H."/>
            <person name="Vavikolanu K."/>
            <person name="Mehta A."/>
            <person name="Aluvathingal J."/>
            <person name="Nadendla S."/>
            <person name="Lowell S."/>
            <person name="Myers T."/>
            <person name="Yan Y."/>
            <person name="Sichtig H."/>
        </authorList>
    </citation>
    <scope>NUCLEOTIDE SEQUENCE [LARGE SCALE GENOMIC DNA]</scope>
    <source>
        <strain evidence="11 12">FDAARGOS_990</strain>
    </source>
</reference>
<dbReference type="Pfam" id="PF00749">
    <property type="entry name" value="tRNA-synt_1c"/>
    <property type="match status" value="1"/>
</dbReference>
<keyword evidence="5 8" id="KW-0067">ATP-binding</keyword>
<dbReference type="EC" id="6.1.1.17" evidence="8"/>
<dbReference type="InterPro" id="IPR020751">
    <property type="entry name" value="aa-tRNA-synth_I_codon-bd_sub2"/>
</dbReference>
<comment type="function">
    <text evidence="8">Catalyzes the attachment of glutamate to tRNA(Glu) in a two-step reaction: glutamate is first activated by ATP to form Glu-AMP and then transferred to the acceptor end of tRNA(Glu).</text>
</comment>
<accession>A0A7T3ZYK6</accession>
<keyword evidence="4 8" id="KW-0547">Nucleotide-binding</keyword>
<feature type="short sequence motif" description="'KMSKS' region" evidence="8">
    <location>
        <begin position="253"/>
        <end position="257"/>
    </location>
</feature>
<dbReference type="GO" id="GO:0008270">
    <property type="term" value="F:zinc ion binding"/>
    <property type="evidence" value="ECO:0007669"/>
    <property type="project" value="InterPro"/>
</dbReference>
<dbReference type="Gene3D" id="3.40.50.620">
    <property type="entry name" value="HUPs"/>
    <property type="match status" value="1"/>
</dbReference>
<feature type="binding site" evidence="8">
    <location>
        <position position="256"/>
    </location>
    <ligand>
        <name>ATP</name>
        <dbReference type="ChEBI" id="CHEBI:30616"/>
    </ligand>
</feature>
<keyword evidence="7 8" id="KW-0030">Aminoacyl-tRNA synthetase</keyword>
<dbReference type="PANTHER" id="PTHR43311">
    <property type="entry name" value="GLUTAMATE--TRNA LIGASE"/>
    <property type="match status" value="1"/>
</dbReference>
<dbReference type="Gene3D" id="1.10.8.70">
    <property type="entry name" value="Glutamate-tRNA synthetase, class I, anticodon-binding domain 1"/>
    <property type="match status" value="1"/>
</dbReference>
<dbReference type="Gene3D" id="3.90.800.10">
    <property type="entry name" value="Glutamyl-tRNA Synthetase, Domain 3"/>
    <property type="match status" value="1"/>
</dbReference>
<proteinExistence type="inferred from homology"/>
<evidence type="ECO:0000256" key="5">
    <source>
        <dbReference type="ARBA" id="ARBA00022840"/>
    </source>
</evidence>
<dbReference type="PRINTS" id="PR00987">
    <property type="entry name" value="TRNASYNTHGLU"/>
</dbReference>
<name>A0A7T3ZYK6_9MICO</name>
<dbReference type="GO" id="GO:0005524">
    <property type="term" value="F:ATP binding"/>
    <property type="evidence" value="ECO:0007669"/>
    <property type="project" value="UniProtKB-UniRule"/>
</dbReference>
<dbReference type="NCBIfam" id="TIGR00464">
    <property type="entry name" value="gltX_bact"/>
    <property type="match status" value="1"/>
</dbReference>
<dbReference type="InterPro" id="IPR000924">
    <property type="entry name" value="Glu/Gln-tRNA-synth"/>
</dbReference>
<protein>
    <recommendedName>
        <fullName evidence="8">Glutamate--tRNA ligase</fullName>
        <ecNumber evidence="8">6.1.1.17</ecNumber>
    </recommendedName>
    <alternativeName>
        <fullName evidence="8">Glutamyl-tRNA synthetase</fullName>
        <shortName evidence="8">GluRS</shortName>
    </alternativeName>
</protein>
<dbReference type="SUPFAM" id="SSF52374">
    <property type="entry name" value="Nucleotidylyl transferase"/>
    <property type="match status" value="1"/>
</dbReference>
<dbReference type="InterPro" id="IPR045462">
    <property type="entry name" value="aa-tRNA-synth_I_cd-bd"/>
</dbReference>
<gene>
    <name evidence="8" type="primary">gltX</name>
    <name evidence="11" type="ORF">I6H47_15045</name>
</gene>
<keyword evidence="2 8" id="KW-0963">Cytoplasm</keyword>
<keyword evidence="3 8" id="KW-0436">Ligase</keyword>
<feature type="domain" description="Glutamyl/glutaminyl-tRNA synthetase class Ib catalytic" evidence="9">
    <location>
        <begin position="3"/>
        <end position="319"/>
    </location>
</feature>
<dbReference type="CDD" id="cd00808">
    <property type="entry name" value="GluRS_core"/>
    <property type="match status" value="1"/>
</dbReference>
<dbReference type="Gene3D" id="1.10.1160.10">
    <property type="entry name" value="Glutamyl-trna Synthetase, Domain 2"/>
    <property type="match status" value="1"/>
</dbReference>
<keyword evidence="6 8" id="KW-0648">Protein biosynthesis</keyword>
<organism evidence="11 12">
    <name type="scientific">Brevibacterium casei</name>
    <dbReference type="NCBI Taxonomy" id="33889"/>
    <lineage>
        <taxon>Bacteria</taxon>
        <taxon>Bacillati</taxon>
        <taxon>Actinomycetota</taxon>
        <taxon>Actinomycetes</taxon>
        <taxon>Micrococcales</taxon>
        <taxon>Brevibacteriaceae</taxon>
        <taxon>Brevibacterium</taxon>
    </lineage>
</organism>
<dbReference type="RefSeq" id="WP_198499189.1">
    <property type="nucleotide sequence ID" value="NZ_CP065989.1"/>
</dbReference>
<dbReference type="InterPro" id="IPR004527">
    <property type="entry name" value="Glu-tRNA-ligase_bac/mito"/>
</dbReference>
<dbReference type="InterPro" id="IPR033910">
    <property type="entry name" value="GluRS_core"/>
</dbReference>
<dbReference type="GO" id="GO:0000049">
    <property type="term" value="F:tRNA binding"/>
    <property type="evidence" value="ECO:0007669"/>
    <property type="project" value="InterPro"/>
</dbReference>
<dbReference type="HAMAP" id="MF_00022">
    <property type="entry name" value="Glu_tRNA_synth_type1"/>
    <property type="match status" value="1"/>
</dbReference>
<dbReference type="Gene3D" id="1.10.10.350">
    <property type="match status" value="1"/>
</dbReference>
<evidence type="ECO:0000256" key="8">
    <source>
        <dbReference type="HAMAP-Rule" id="MF_00022"/>
    </source>
</evidence>
<dbReference type="InterPro" id="IPR020058">
    <property type="entry name" value="Glu/Gln-tRNA-synth_Ib_cat-dom"/>
</dbReference>
<evidence type="ECO:0000256" key="2">
    <source>
        <dbReference type="ARBA" id="ARBA00022490"/>
    </source>
</evidence>
<dbReference type="InterPro" id="IPR020752">
    <property type="entry name" value="Glu-tRNA-synth_I_codon-bd_sub1"/>
</dbReference>
<comment type="subcellular location">
    <subcellularLocation>
        <location evidence="8">Cytoplasm</location>
    </subcellularLocation>
</comment>
<comment type="subunit">
    <text evidence="8">Monomer.</text>
</comment>
<dbReference type="GO" id="GO:0004818">
    <property type="term" value="F:glutamate-tRNA ligase activity"/>
    <property type="evidence" value="ECO:0007669"/>
    <property type="project" value="UniProtKB-UniRule"/>
</dbReference>
<evidence type="ECO:0000256" key="6">
    <source>
        <dbReference type="ARBA" id="ARBA00022917"/>
    </source>
</evidence>
<dbReference type="InterPro" id="IPR008925">
    <property type="entry name" value="aa_tRNA-synth_I_cd-bd_sf"/>
</dbReference>
<evidence type="ECO:0000313" key="11">
    <source>
        <dbReference type="EMBL" id="QQB14070.1"/>
    </source>
</evidence>
<dbReference type="InterPro" id="IPR020061">
    <property type="entry name" value="Glu_tRNA_lig_a-bdl"/>
</dbReference>
<evidence type="ECO:0000313" key="12">
    <source>
        <dbReference type="Proteomes" id="UP000595374"/>
    </source>
</evidence>
<sequence length="488" mass="54072">MTVKVRFCPSPTGTPHVGMVRTALFNWAYAKHTGGTFVFRIEDTDAARDSEESFGQVVEAMKWLGLDWDEGIEVGGPDAPYRQSQRGDIYADVIEKLKAARLIYESYSTNEEVEARHRAAGRDPKLGYDGFDRDLTADQIAAFRAEGREPVWRVRMPDNDITFTDLVRGDITFKAGTIPDFVVVRANGQPLYTLVNPVDDALMGITHVLRGEDLLSSTPRQIVLYEALKAIGIAEATPQFGHLPYVMGEGNKKLSKRDPESNLFLHRENGFIPEGLINYLGLLGWSIGPDRDVFTVEEFTQAFDVHDVLPNPARFDIKKATAINADHIRMLAPADFRDRLIPYLQAAEVLAEEPTDAQLAILDEAAPLVQTRMNLLGEAPDLLAFLFTPDDELVITEDGLKTLKDSAPEVLAAALEVLEGVDDWTTENLQAVLEAKLVTEMEIKPRLAYGPLRVAVSGRRVSPPLFESMEILGKDSSLARLRALAAQL</sequence>
<evidence type="ECO:0000256" key="3">
    <source>
        <dbReference type="ARBA" id="ARBA00022598"/>
    </source>
</evidence>
<feature type="domain" description="Aminoacyl-tRNA synthetase class I anticodon-binding" evidence="10">
    <location>
        <begin position="337"/>
        <end position="483"/>
    </location>
</feature>
<dbReference type="FunFam" id="3.40.50.620:FF:000149">
    <property type="entry name" value="Glutamate--tRNA ligase"/>
    <property type="match status" value="1"/>
</dbReference>
<comment type="catalytic activity">
    <reaction evidence="8">
        <text>tRNA(Glu) + L-glutamate + ATP = L-glutamyl-tRNA(Glu) + AMP + diphosphate</text>
        <dbReference type="Rhea" id="RHEA:23540"/>
        <dbReference type="Rhea" id="RHEA-COMP:9663"/>
        <dbReference type="Rhea" id="RHEA-COMP:9680"/>
        <dbReference type="ChEBI" id="CHEBI:29985"/>
        <dbReference type="ChEBI" id="CHEBI:30616"/>
        <dbReference type="ChEBI" id="CHEBI:33019"/>
        <dbReference type="ChEBI" id="CHEBI:78442"/>
        <dbReference type="ChEBI" id="CHEBI:78520"/>
        <dbReference type="ChEBI" id="CHEBI:456215"/>
        <dbReference type="EC" id="6.1.1.17"/>
    </reaction>
</comment>
<comment type="caution">
    <text evidence="8">Lacks conserved residue(s) required for the propagation of feature annotation.</text>
</comment>
<evidence type="ECO:0000256" key="1">
    <source>
        <dbReference type="ARBA" id="ARBA00007894"/>
    </source>
</evidence>
<dbReference type="InterPro" id="IPR049940">
    <property type="entry name" value="GluQ/Sye"/>
</dbReference>
<evidence type="ECO:0000259" key="10">
    <source>
        <dbReference type="Pfam" id="PF19269"/>
    </source>
</evidence>
<dbReference type="Pfam" id="PF19269">
    <property type="entry name" value="Anticodon_2"/>
    <property type="match status" value="1"/>
</dbReference>
<dbReference type="SUPFAM" id="SSF48163">
    <property type="entry name" value="An anticodon-binding domain of class I aminoacyl-tRNA synthetases"/>
    <property type="match status" value="1"/>
</dbReference>
<dbReference type="Proteomes" id="UP000595374">
    <property type="component" value="Chromosome"/>
</dbReference>